<accession>A0A3P7MXG9</accession>
<organism evidence="2 3">
    <name type="scientific">Dibothriocephalus latus</name>
    <name type="common">Fish tapeworm</name>
    <name type="synonym">Diphyllobothrium latum</name>
    <dbReference type="NCBI Taxonomy" id="60516"/>
    <lineage>
        <taxon>Eukaryota</taxon>
        <taxon>Metazoa</taxon>
        <taxon>Spiralia</taxon>
        <taxon>Lophotrochozoa</taxon>
        <taxon>Platyhelminthes</taxon>
        <taxon>Cestoda</taxon>
        <taxon>Eucestoda</taxon>
        <taxon>Diphyllobothriidea</taxon>
        <taxon>Diphyllobothriidae</taxon>
        <taxon>Dibothriocephalus</taxon>
    </lineage>
</organism>
<evidence type="ECO:0000256" key="1">
    <source>
        <dbReference type="SAM" id="MobiDB-lite"/>
    </source>
</evidence>
<keyword evidence="3" id="KW-1185">Reference proteome</keyword>
<dbReference type="EMBL" id="UYRU01085479">
    <property type="protein sequence ID" value="VDN34534.1"/>
    <property type="molecule type" value="Genomic_DNA"/>
</dbReference>
<evidence type="ECO:0000313" key="2">
    <source>
        <dbReference type="EMBL" id="VDN34534.1"/>
    </source>
</evidence>
<dbReference type="AlphaFoldDB" id="A0A3P7MXG9"/>
<gene>
    <name evidence="2" type="ORF">DILT_LOCUS16528</name>
</gene>
<sequence length="61" mass="6822">MTSSGVLKPIDDETAHSGRHRDLAGVRDEMKKAENDARTSKKKLEVQITDCANENNALRRL</sequence>
<evidence type="ECO:0000313" key="3">
    <source>
        <dbReference type="Proteomes" id="UP000281553"/>
    </source>
</evidence>
<feature type="compositionally biased region" description="Basic and acidic residues" evidence="1">
    <location>
        <begin position="9"/>
        <end position="41"/>
    </location>
</feature>
<protein>
    <submittedName>
        <fullName evidence="2">Uncharacterized protein</fullName>
    </submittedName>
</protein>
<name>A0A3P7MXG9_DIBLA</name>
<dbReference type="Proteomes" id="UP000281553">
    <property type="component" value="Unassembled WGS sequence"/>
</dbReference>
<reference evidence="2 3" key="1">
    <citation type="submission" date="2018-11" db="EMBL/GenBank/DDBJ databases">
        <authorList>
            <consortium name="Pathogen Informatics"/>
        </authorList>
    </citation>
    <scope>NUCLEOTIDE SEQUENCE [LARGE SCALE GENOMIC DNA]</scope>
</reference>
<feature type="region of interest" description="Disordered" evidence="1">
    <location>
        <begin position="1"/>
        <end position="41"/>
    </location>
</feature>
<proteinExistence type="predicted"/>